<dbReference type="NCBIfam" id="TIGR01737">
    <property type="entry name" value="FGAM_synth_I"/>
    <property type="match status" value="1"/>
</dbReference>
<dbReference type="AlphaFoldDB" id="A0A6J6H5N6"/>
<dbReference type="Pfam" id="PF13507">
    <property type="entry name" value="GATase_5"/>
    <property type="match status" value="1"/>
</dbReference>
<dbReference type="Gene3D" id="3.40.50.880">
    <property type="match status" value="1"/>
</dbReference>
<dbReference type="PANTHER" id="PTHR10099:SF1">
    <property type="entry name" value="PHOSPHORIBOSYLFORMYLGLYCINAMIDINE SYNTHASE"/>
    <property type="match status" value="1"/>
</dbReference>
<protein>
    <submittedName>
        <fullName evidence="8">Unannotated protein</fullName>
    </submittedName>
</protein>
<proteinExistence type="predicted"/>
<dbReference type="GO" id="GO:0006189">
    <property type="term" value="P:'de novo' IMP biosynthetic process"/>
    <property type="evidence" value="ECO:0007669"/>
    <property type="project" value="InterPro"/>
</dbReference>
<evidence type="ECO:0000256" key="1">
    <source>
        <dbReference type="ARBA" id="ARBA00022490"/>
    </source>
</evidence>
<name>A0A6J6H5N6_9ZZZZ</name>
<dbReference type="InterPro" id="IPR010075">
    <property type="entry name" value="PRibForGlyAmidine_synth_PurQ"/>
</dbReference>
<keyword evidence="4" id="KW-0658">Purine biosynthesis</keyword>
<dbReference type="PANTHER" id="PTHR10099">
    <property type="entry name" value="PHOSPHORIBOSYLFORMYLGLYCINAMIDINE SYNTHASE"/>
    <property type="match status" value="1"/>
</dbReference>
<sequence>MKPTVAILVAPGTNRHQDLAFAFSQADCDHVFIQVTDLPEESKNLSSAQIIAVAGGFSYADALGSGRVFADELNHRIGGILHARVAAGVPVIGICNGFQMLVRSGLLTGDPESPTTQQQIALAHNDHGNFVCRWVTLAPVSRRSIWTAGLSSNITCPVAHGEGRVVASDKTLTYLHDNDMVALRYVNHDGKPAAGQGPMNPNGSIDDIAGLSDSSGLVLGLMPHPENHVTQRQSRSGSPTGVHGLALNLFKSGVQHVKQS</sequence>
<dbReference type="EMBL" id="CAEZUK010000221">
    <property type="protein sequence ID" value="CAB4608346.1"/>
    <property type="molecule type" value="Genomic_DNA"/>
</dbReference>
<evidence type="ECO:0000256" key="3">
    <source>
        <dbReference type="ARBA" id="ARBA00022741"/>
    </source>
</evidence>
<dbReference type="InterPro" id="IPR029062">
    <property type="entry name" value="Class_I_gatase-like"/>
</dbReference>
<keyword evidence="5" id="KW-0378">Hydrolase</keyword>
<dbReference type="GO" id="GO:0004642">
    <property type="term" value="F:phosphoribosylformylglycinamidine synthase activity"/>
    <property type="evidence" value="ECO:0007669"/>
    <property type="project" value="InterPro"/>
</dbReference>
<evidence type="ECO:0000256" key="6">
    <source>
        <dbReference type="ARBA" id="ARBA00022840"/>
    </source>
</evidence>
<evidence type="ECO:0000256" key="2">
    <source>
        <dbReference type="ARBA" id="ARBA00022598"/>
    </source>
</evidence>
<evidence type="ECO:0000256" key="5">
    <source>
        <dbReference type="ARBA" id="ARBA00022801"/>
    </source>
</evidence>
<gene>
    <name evidence="8" type="ORF">UFOPK1820_01190</name>
    <name evidence="9" type="ORF">UFOPK2921_01045</name>
</gene>
<organism evidence="8">
    <name type="scientific">freshwater metagenome</name>
    <dbReference type="NCBI Taxonomy" id="449393"/>
    <lineage>
        <taxon>unclassified sequences</taxon>
        <taxon>metagenomes</taxon>
        <taxon>ecological metagenomes</taxon>
    </lineage>
</organism>
<keyword evidence="7" id="KW-0315">Glutamine amidotransferase</keyword>
<keyword evidence="1" id="KW-0963">Cytoplasm</keyword>
<keyword evidence="3" id="KW-0547">Nucleotide-binding</keyword>
<dbReference type="PIRSF" id="PIRSF001586">
    <property type="entry name" value="FGAM_synth_I"/>
    <property type="match status" value="1"/>
</dbReference>
<reference evidence="8" key="1">
    <citation type="submission" date="2020-05" db="EMBL/GenBank/DDBJ databases">
        <authorList>
            <person name="Chiriac C."/>
            <person name="Salcher M."/>
            <person name="Ghai R."/>
            <person name="Kavagutti S V."/>
        </authorList>
    </citation>
    <scope>NUCLEOTIDE SEQUENCE</scope>
</reference>
<dbReference type="EMBL" id="CAEZZV010000138">
    <property type="protein sequence ID" value="CAB4784211.1"/>
    <property type="molecule type" value="Genomic_DNA"/>
</dbReference>
<dbReference type="GO" id="GO:0005737">
    <property type="term" value="C:cytoplasm"/>
    <property type="evidence" value="ECO:0007669"/>
    <property type="project" value="TreeGrafter"/>
</dbReference>
<keyword evidence="2" id="KW-0436">Ligase</keyword>
<evidence type="ECO:0000256" key="4">
    <source>
        <dbReference type="ARBA" id="ARBA00022755"/>
    </source>
</evidence>
<evidence type="ECO:0000313" key="9">
    <source>
        <dbReference type="EMBL" id="CAB4784211.1"/>
    </source>
</evidence>
<dbReference type="GO" id="GO:0016787">
    <property type="term" value="F:hydrolase activity"/>
    <property type="evidence" value="ECO:0007669"/>
    <property type="project" value="UniProtKB-KW"/>
</dbReference>
<dbReference type="SMART" id="SM01211">
    <property type="entry name" value="GATase_5"/>
    <property type="match status" value="1"/>
</dbReference>
<dbReference type="SUPFAM" id="SSF52317">
    <property type="entry name" value="Class I glutamine amidotransferase-like"/>
    <property type="match status" value="1"/>
</dbReference>
<keyword evidence="6" id="KW-0067">ATP-binding</keyword>
<accession>A0A6J6H5N6</accession>
<dbReference type="GO" id="GO:0005524">
    <property type="term" value="F:ATP binding"/>
    <property type="evidence" value="ECO:0007669"/>
    <property type="project" value="UniProtKB-KW"/>
</dbReference>
<dbReference type="PROSITE" id="PS51273">
    <property type="entry name" value="GATASE_TYPE_1"/>
    <property type="match status" value="1"/>
</dbReference>
<evidence type="ECO:0000256" key="7">
    <source>
        <dbReference type="ARBA" id="ARBA00022962"/>
    </source>
</evidence>
<evidence type="ECO:0000313" key="8">
    <source>
        <dbReference type="EMBL" id="CAB4608346.1"/>
    </source>
</evidence>